<gene>
    <name evidence="6" type="ORF">Ga0061067_10183</name>
</gene>
<dbReference type="RefSeq" id="WP_055453875.1">
    <property type="nucleotide sequence ID" value="NZ_CYHE01000001.1"/>
</dbReference>
<feature type="domain" description="Flagellin N-terminal" evidence="4">
    <location>
        <begin position="12"/>
        <end position="139"/>
    </location>
</feature>
<evidence type="ECO:0000313" key="7">
    <source>
        <dbReference type="Proteomes" id="UP000183900"/>
    </source>
</evidence>
<reference evidence="7" key="1">
    <citation type="submission" date="2015-08" db="EMBL/GenBank/DDBJ databases">
        <authorList>
            <person name="Varghese N."/>
        </authorList>
    </citation>
    <scope>NUCLEOTIDE SEQUENCE [LARGE SCALE GENOMIC DNA]</scope>
    <source>
        <strain evidence="7">DSM 23407</strain>
    </source>
</reference>
<comment type="subcellular location">
    <subcellularLocation>
        <location evidence="3">Secreted</location>
    </subcellularLocation>
    <subcellularLocation>
        <location evidence="3">Bacterial flagellum</location>
    </subcellularLocation>
</comment>
<dbReference type="InterPro" id="IPR046358">
    <property type="entry name" value="Flagellin_C"/>
</dbReference>
<accession>A0A0K6HLH4</accession>
<dbReference type="GO" id="GO:0009288">
    <property type="term" value="C:bacterial-type flagellum"/>
    <property type="evidence" value="ECO:0007669"/>
    <property type="project" value="UniProtKB-SubCell"/>
</dbReference>
<evidence type="ECO:0000256" key="2">
    <source>
        <dbReference type="ARBA" id="ARBA00023143"/>
    </source>
</evidence>
<keyword evidence="6" id="KW-0969">Cilium</keyword>
<feature type="domain" description="Flagellin C-terminal" evidence="5">
    <location>
        <begin position="421"/>
        <end position="505"/>
    </location>
</feature>
<dbReference type="Pfam" id="PF00669">
    <property type="entry name" value="Flagellin_N"/>
    <property type="match status" value="1"/>
</dbReference>
<keyword evidence="3" id="KW-0964">Secreted</keyword>
<name>A0A0K6HLH4_9HYPH</name>
<keyword evidence="7" id="KW-1185">Reference proteome</keyword>
<comment type="function">
    <text evidence="3">Flagellin is the subunit protein which polymerizes to form the filaments of bacterial flagella.</text>
</comment>
<evidence type="ECO:0000313" key="6">
    <source>
        <dbReference type="EMBL" id="CUA91775.1"/>
    </source>
</evidence>
<dbReference type="PANTHER" id="PTHR42792:SF2">
    <property type="entry name" value="FLAGELLIN"/>
    <property type="match status" value="1"/>
</dbReference>
<dbReference type="Pfam" id="PF00700">
    <property type="entry name" value="Flagellin_C"/>
    <property type="match status" value="1"/>
</dbReference>
<evidence type="ECO:0000256" key="1">
    <source>
        <dbReference type="ARBA" id="ARBA00005709"/>
    </source>
</evidence>
<dbReference type="InterPro" id="IPR001029">
    <property type="entry name" value="Flagellin_N"/>
</dbReference>
<keyword evidence="2 3" id="KW-0975">Bacterial flagellum</keyword>
<dbReference type="EMBL" id="CYHE01000001">
    <property type="protein sequence ID" value="CUA91775.1"/>
    <property type="molecule type" value="Genomic_DNA"/>
</dbReference>
<comment type="similarity">
    <text evidence="1 3">Belongs to the bacterial flagellin family.</text>
</comment>
<dbReference type="PANTHER" id="PTHR42792">
    <property type="entry name" value="FLAGELLIN"/>
    <property type="match status" value="1"/>
</dbReference>
<dbReference type="OrthoDB" id="9808068at2"/>
<dbReference type="GO" id="GO:0005576">
    <property type="term" value="C:extracellular region"/>
    <property type="evidence" value="ECO:0007669"/>
    <property type="project" value="UniProtKB-SubCell"/>
</dbReference>
<organism evidence="6 7">
    <name type="scientific">Pannonibacter indicus</name>
    <dbReference type="NCBI Taxonomy" id="466044"/>
    <lineage>
        <taxon>Bacteria</taxon>
        <taxon>Pseudomonadati</taxon>
        <taxon>Pseudomonadota</taxon>
        <taxon>Alphaproteobacteria</taxon>
        <taxon>Hyphomicrobiales</taxon>
        <taxon>Stappiaceae</taxon>
        <taxon>Pannonibacter</taxon>
    </lineage>
</organism>
<dbReference type="SUPFAM" id="SSF64518">
    <property type="entry name" value="Phase 1 flagellin"/>
    <property type="match status" value="1"/>
</dbReference>
<keyword evidence="6" id="KW-0282">Flagellum</keyword>
<dbReference type="GO" id="GO:0005198">
    <property type="term" value="F:structural molecule activity"/>
    <property type="evidence" value="ECO:0007669"/>
    <property type="project" value="UniProtKB-UniRule"/>
</dbReference>
<proteinExistence type="inferred from homology"/>
<dbReference type="InterPro" id="IPR001492">
    <property type="entry name" value="Flagellin"/>
</dbReference>
<dbReference type="Proteomes" id="UP000183900">
    <property type="component" value="Unassembled WGS sequence"/>
</dbReference>
<dbReference type="AlphaFoldDB" id="A0A0K6HLH4"/>
<protein>
    <recommendedName>
        <fullName evidence="3">Flagellin</fullName>
    </recommendedName>
</protein>
<keyword evidence="6" id="KW-0966">Cell projection</keyword>
<evidence type="ECO:0000259" key="4">
    <source>
        <dbReference type="Pfam" id="PF00669"/>
    </source>
</evidence>
<dbReference type="Gene3D" id="1.20.1330.10">
    <property type="entry name" value="f41 fragment of flagellin, N-terminal domain"/>
    <property type="match status" value="2"/>
</dbReference>
<evidence type="ECO:0000256" key="3">
    <source>
        <dbReference type="RuleBase" id="RU362073"/>
    </source>
</evidence>
<sequence>MADITLSAAVRQNLLTLQQTADFMSGVQNKLATGKKVNSALDNPNSFFTASGLNNRAKDLSNLLDDMGQVVQTMKAADQGITNITKLTETAKAKANQALQTQSQYERAQYAKQYNDLLKQIEDMAKDSSYKGKNLLAGEGNNLTAIFNEDNTSKLTVTAVDYTDTTLSTGLNLQDLALAKGGAASLQIEGGKASATFLNATGDALSSGSLLQDATGLAVGDVLQLRTAASGGGAGVTGFTNITIGANTTVQNLVDQINGVAGVRAEFDEKTGSLSIISNDNVYLHNTNASAATPAPSDLISVSAANFTSGSQLLKNSGSFNVEDILTLTDGNGYELGSLEVTDKTSVKDLTDFIKRFNGVNASFNTSTGKLTIESDVSLNLKSTNADFAATSFTADTDGVNVVAAVESGFATDEAINQTIDKLNNALSLLRSQASEFGTNLSTVQIRQDYTKSMINTLQEGAGKLTLADTNEEGANLLALQTRQQLASTSLSFASQADQTVLSLF</sequence>
<evidence type="ECO:0000259" key="5">
    <source>
        <dbReference type="Pfam" id="PF00700"/>
    </source>
</evidence>